<dbReference type="InterPro" id="IPR050789">
    <property type="entry name" value="Diverse_Enzym_Activities"/>
</dbReference>
<dbReference type="Gene3D" id="3.40.710.10">
    <property type="entry name" value="DD-peptidase/beta-lactamase superfamily"/>
    <property type="match status" value="1"/>
</dbReference>
<keyword evidence="2" id="KW-0378">Hydrolase</keyword>
<accession>A0A972VUQ6</accession>
<reference evidence="2" key="1">
    <citation type="submission" date="2020-05" db="EMBL/GenBank/DDBJ databases">
        <title>Sulfur intermediates as new biogeochemical hubs in an aquatic model microbial ecosystem.</title>
        <authorList>
            <person name="Vigneron A."/>
        </authorList>
    </citation>
    <scope>NUCLEOTIDE SEQUENCE</scope>
    <source>
        <strain evidence="2">Bin.250</strain>
    </source>
</reference>
<dbReference type="PANTHER" id="PTHR43283:SF7">
    <property type="entry name" value="BETA-LACTAMASE-RELATED DOMAIN-CONTAINING PROTEIN"/>
    <property type="match status" value="1"/>
</dbReference>
<dbReference type="InterPro" id="IPR001466">
    <property type="entry name" value="Beta-lactam-related"/>
</dbReference>
<sequence>MHELIDAKVYGWDPEGLQAVIDFAQNTGSAQLMIKHSAGLLIDAQFEAQPVDVFAVQKGLVAILVGIAQEKGFLEVYDHINHHLQPEWTQLSPWDEAKLNVETLLTMTTGMDDALGLLGEINKTWRYNNVAYGYLKQLMERTTGKPLSVMTDQRFFHPLGMSQTRWLARDQ</sequence>
<name>A0A972VUQ6_9GAMM</name>
<dbReference type="Proteomes" id="UP000754644">
    <property type="component" value="Unassembled WGS sequence"/>
</dbReference>
<evidence type="ECO:0000259" key="1">
    <source>
        <dbReference type="Pfam" id="PF00144"/>
    </source>
</evidence>
<dbReference type="GO" id="GO:0016787">
    <property type="term" value="F:hydrolase activity"/>
    <property type="evidence" value="ECO:0007669"/>
    <property type="project" value="UniProtKB-KW"/>
</dbReference>
<dbReference type="PANTHER" id="PTHR43283">
    <property type="entry name" value="BETA-LACTAMASE-RELATED"/>
    <property type="match status" value="1"/>
</dbReference>
<comment type="caution">
    <text evidence="2">The sequence shown here is derived from an EMBL/GenBank/DDBJ whole genome shotgun (WGS) entry which is preliminary data.</text>
</comment>
<gene>
    <name evidence="2" type="ORF">HQ497_04590</name>
</gene>
<dbReference type="Pfam" id="PF00144">
    <property type="entry name" value="Beta-lactamase"/>
    <property type="match status" value="1"/>
</dbReference>
<evidence type="ECO:0000313" key="3">
    <source>
        <dbReference type="Proteomes" id="UP000754644"/>
    </source>
</evidence>
<evidence type="ECO:0000313" key="2">
    <source>
        <dbReference type="EMBL" id="NQV64624.1"/>
    </source>
</evidence>
<feature type="non-terminal residue" evidence="2">
    <location>
        <position position="171"/>
    </location>
</feature>
<dbReference type="SUPFAM" id="SSF56601">
    <property type="entry name" value="beta-lactamase/transpeptidase-like"/>
    <property type="match status" value="1"/>
</dbReference>
<dbReference type="AlphaFoldDB" id="A0A972VUQ6"/>
<organism evidence="2 3">
    <name type="scientific">SAR86 cluster bacterium</name>
    <dbReference type="NCBI Taxonomy" id="2030880"/>
    <lineage>
        <taxon>Bacteria</taxon>
        <taxon>Pseudomonadati</taxon>
        <taxon>Pseudomonadota</taxon>
        <taxon>Gammaproteobacteria</taxon>
        <taxon>SAR86 cluster</taxon>
    </lineage>
</organism>
<protein>
    <submittedName>
        <fullName evidence="2">Serine hydrolase</fullName>
    </submittedName>
</protein>
<dbReference type="InterPro" id="IPR012338">
    <property type="entry name" value="Beta-lactam/transpept-like"/>
</dbReference>
<proteinExistence type="predicted"/>
<dbReference type="EMBL" id="JABMOJ010000166">
    <property type="protein sequence ID" value="NQV64624.1"/>
    <property type="molecule type" value="Genomic_DNA"/>
</dbReference>
<feature type="domain" description="Beta-lactamase-related" evidence="1">
    <location>
        <begin position="51"/>
        <end position="166"/>
    </location>
</feature>